<keyword evidence="8" id="KW-1185">Reference proteome</keyword>
<dbReference type="GO" id="GO:0017038">
    <property type="term" value="P:protein import"/>
    <property type="evidence" value="ECO:0007669"/>
    <property type="project" value="InterPro"/>
</dbReference>
<dbReference type="InterPro" id="IPR011042">
    <property type="entry name" value="6-blade_b-propeller_TolB-like"/>
</dbReference>
<dbReference type="GO" id="GO:0042597">
    <property type="term" value="C:periplasmic space"/>
    <property type="evidence" value="ECO:0007669"/>
    <property type="project" value="UniProtKB-SubCell"/>
</dbReference>
<dbReference type="Gene3D" id="3.40.50.10070">
    <property type="entry name" value="TolB, N-terminal domain"/>
    <property type="match status" value="1"/>
</dbReference>
<evidence type="ECO:0000259" key="6">
    <source>
        <dbReference type="Pfam" id="PF04052"/>
    </source>
</evidence>
<dbReference type="EMBL" id="CP058952">
    <property type="protein sequence ID" value="QLI81515.1"/>
    <property type="molecule type" value="Genomic_DNA"/>
</dbReference>
<evidence type="ECO:0000256" key="4">
    <source>
        <dbReference type="ARBA" id="ARBA00022764"/>
    </source>
</evidence>
<evidence type="ECO:0000313" key="8">
    <source>
        <dbReference type="Proteomes" id="UP000510822"/>
    </source>
</evidence>
<protein>
    <recommendedName>
        <fullName evidence="5">Tol-Pal system protein TolB</fullName>
    </recommendedName>
</protein>
<sequence length="424" mass="45569" precursor="true">MKFVKLICQVMATLLLVSGAAKADIQLEIVTSGSQQYPIAIIPFQNEIGLAQAITPVVSTDLGNSGLFKVIAAGDVAPQPFSSGEINYPALQAKGAQTALVGQVIPDGNQVTVRFWLVDLATKQELIAFEKRGNASQTRRLAHQIADMIYAKLTGKTGAFASRIAYVLKTPGRYQLQVADSDGYGAQTVLASRQPIMSPKWSPDGGKLAYVSFEKEKPIVYVHELATGKRIEAANFKGSNSSPAWSPDGKQLAVVLSKDLGSQIYVVNADGSNPRRVTQSGEINTEPSFLSDGRTLIFTSDRGGSPQIYRQSINGGEAVRMTNSGAYNASGKISPDGRSMTYITRSNGYRVAIMDLATRQSMVLTDTNADDSPSFAPNSQMILYETDVGRRGTLAIVSADGRVKQRLKAQGGEVRQPAWGPMLR</sequence>
<comment type="function">
    <text evidence="5">Part of the Tol-Pal system, which plays a role in outer membrane invagination during cell division and is important for maintaining outer membrane integrity.</text>
</comment>
<dbReference type="GO" id="GO:0051301">
    <property type="term" value="P:cell division"/>
    <property type="evidence" value="ECO:0007669"/>
    <property type="project" value="UniProtKB-UniRule"/>
</dbReference>
<dbReference type="Gene3D" id="2.120.10.30">
    <property type="entry name" value="TolB, C-terminal domain"/>
    <property type="match status" value="1"/>
</dbReference>
<dbReference type="NCBIfam" id="TIGR02800">
    <property type="entry name" value="propeller_TolB"/>
    <property type="match status" value="1"/>
</dbReference>
<dbReference type="InterPro" id="IPR014167">
    <property type="entry name" value="Tol-Pal_TolB"/>
</dbReference>
<dbReference type="Proteomes" id="UP000510822">
    <property type="component" value="Chromosome"/>
</dbReference>
<reference evidence="7 8" key="1">
    <citation type="journal article" date="2016" name="Int. J. Syst. Evol. Microbiol.">
        <title>Chitinibacter fontanus sp. nov., isolated from a spring.</title>
        <authorList>
            <person name="Sheu S.Y."/>
            <person name="Li Y.S."/>
            <person name="Young C.C."/>
            <person name="Chen W.M."/>
        </authorList>
    </citation>
    <scope>NUCLEOTIDE SEQUENCE [LARGE SCALE GENOMIC DNA]</scope>
    <source>
        <strain evidence="7 8">STM-7</strain>
    </source>
</reference>
<dbReference type="AlphaFoldDB" id="A0A7D5V9J9"/>
<dbReference type="PANTHER" id="PTHR36842:SF1">
    <property type="entry name" value="PROTEIN TOLB"/>
    <property type="match status" value="1"/>
</dbReference>
<feature type="domain" description="TolB N-terminal" evidence="6">
    <location>
        <begin position="26"/>
        <end position="126"/>
    </location>
</feature>
<evidence type="ECO:0000256" key="2">
    <source>
        <dbReference type="ARBA" id="ARBA00009820"/>
    </source>
</evidence>
<comment type="subcellular location">
    <subcellularLocation>
        <location evidence="1 5">Periplasm</location>
    </subcellularLocation>
</comment>
<dbReference type="HAMAP" id="MF_00671">
    <property type="entry name" value="TolB"/>
    <property type="match status" value="1"/>
</dbReference>
<dbReference type="Pfam" id="PF07676">
    <property type="entry name" value="PD40"/>
    <property type="match status" value="4"/>
</dbReference>
<feature type="chain" id="PRO_5029079985" description="Tol-Pal system protein TolB" evidence="5">
    <location>
        <begin position="24"/>
        <end position="424"/>
    </location>
</feature>
<dbReference type="PANTHER" id="PTHR36842">
    <property type="entry name" value="PROTEIN TOLB HOMOLOG"/>
    <property type="match status" value="1"/>
</dbReference>
<keyword evidence="4 5" id="KW-0574">Periplasm</keyword>
<comment type="subunit">
    <text evidence="5">The Tol-Pal system is composed of five core proteins: the inner membrane proteins TolA, TolQ and TolR, the periplasmic protein TolB and the outer membrane protein Pal. They form a network linking the inner and outer membranes and the peptidoglycan layer.</text>
</comment>
<dbReference type="InterPro" id="IPR007195">
    <property type="entry name" value="TolB_N"/>
</dbReference>
<evidence type="ECO:0000256" key="5">
    <source>
        <dbReference type="HAMAP-Rule" id="MF_00671"/>
    </source>
</evidence>
<feature type="signal peptide" evidence="5">
    <location>
        <begin position="1"/>
        <end position="23"/>
    </location>
</feature>
<keyword evidence="5" id="KW-0132">Cell division</keyword>
<evidence type="ECO:0000256" key="1">
    <source>
        <dbReference type="ARBA" id="ARBA00004418"/>
    </source>
</evidence>
<dbReference type="SUPFAM" id="SSF52964">
    <property type="entry name" value="TolB, N-terminal domain"/>
    <property type="match status" value="1"/>
</dbReference>
<gene>
    <name evidence="5 7" type="primary">tolB</name>
    <name evidence="7" type="ORF">HZU75_08220</name>
</gene>
<accession>A0A7D5V9J9</accession>
<dbReference type="RefSeq" id="WP_180308640.1">
    <property type="nucleotide sequence ID" value="NZ_CP058952.1"/>
</dbReference>
<organism evidence="7 8">
    <name type="scientific">Chitinibacter fontanus</name>
    <dbReference type="NCBI Taxonomy" id="1737446"/>
    <lineage>
        <taxon>Bacteria</taxon>
        <taxon>Pseudomonadati</taxon>
        <taxon>Pseudomonadota</taxon>
        <taxon>Betaproteobacteria</taxon>
        <taxon>Neisseriales</taxon>
        <taxon>Chitinibacteraceae</taxon>
        <taxon>Chitinibacter</taxon>
    </lineage>
</organism>
<evidence type="ECO:0000313" key="7">
    <source>
        <dbReference type="EMBL" id="QLI81515.1"/>
    </source>
</evidence>
<dbReference type="SUPFAM" id="SSF69304">
    <property type="entry name" value="Tricorn protease N-terminal domain"/>
    <property type="match status" value="1"/>
</dbReference>
<comment type="similarity">
    <text evidence="2 5">Belongs to the TolB family.</text>
</comment>
<proteinExistence type="inferred from homology"/>
<dbReference type="Pfam" id="PF04052">
    <property type="entry name" value="TolB_N"/>
    <property type="match status" value="1"/>
</dbReference>
<name>A0A7D5V9J9_9NEIS</name>
<keyword evidence="3 5" id="KW-0732">Signal</keyword>
<dbReference type="InterPro" id="IPR011659">
    <property type="entry name" value="WD40"/>
</dbReference>
<keyword evidence="5" id="KW-0131">Cell cycle</keyword>
<dbReference type="KEGG" id="cfon:HZU75_08220"/>
<evidence type="ECO:0000256" key="3">
    <source>
        <dbReference type="ARBA" id="ARBA00022729"/>
    </source>
</evidence>